<protein>
    <recommendedName>
        <fullName evidence="1">Inner membrane protein</fullName>
    </recommendedName>
</protein>
<dbReference type="Pfam" id="PF04304">
    <property type="entry name" value="DUF454"/>
    <property type="match status" value="1"/>
</dbReference>
<sequence length="140" mass="16240">MTDNKKAFYYRPKTDQSNSPMLRWTFVTLGWLFFILGIIGILLPVMPTAPFILLAAGCWARSSRRFHFWLINHKYFGKFVRDWEENHAVPLYAKCLATVMMAASTIMLFYRLPADMMWMAWAVATVCSGVAIYLFRLPNA</sequence>
<dbReference type="Proteomes" id="UP000471465">
    <property type="component" value="Unassembled WGS sequence"/>
</dbReference>
<dbReference type="PIRSF" id="PIRSF016789">
    <property type="entry name" value="DUF454"/>
    <property type="match status" value="1"/>
</dbReference>
<feature type="transmembrane region" description="Helical" evidence="2">
    <location>
        <begin position="91"/>
        <end position="110"/>
    </location>
</feature>
<keyword evidence="4" id="KW-1185">Reference proteome</keyword>
<dbReference type="GO" id="GO:0005886">
    <property type="term" value="C:plasma membrane"/>
    <property type="evidence" value="ECO:0007669"/>
    <property type="project" value="UniProtKB-SubCell"/>
</dbReference>
<organism evidence="3 4">
    <name type="scientific">Psychrobacter nivimaris</name>
    <dbReference type="NCBI Taxonomy" id="281738"/>
    <lineage>
        <taxon>Bacteria</taxon>
        <taxon>Pseudomonadati</taxon>
        <taxon>Pseudomonadota</taxon>
        <taxon>Gammaproteobacteria</taxon>
        <taxon>Moraxellales</taxon>
        <taxon>Moraxellaceae</taxon>
        <taxon>Psychrobacter</taxon>
    </lineage>
</organism>
<gene>
    <name evidence="3" type="ORF">FQV37_2052</name>
</gene>
<dbReference type="AlphaFoldDB" id="A0A6N7BYM5"/>
<dbReference type="EMBL" id="VZIZ01000040">
    <property type="protein sequence ID" value="KAF0567607.1"/>
    <property type="molecule type" value="Genomic_DNA"/>
</dbReference>
<evidence type="ECO:0000313" key="3">
    <source>
        <dbReference type="EMBL" id="KAF0567607.1"/>
    </source>
</evidence>
<comment type="subcellular location">
    <subcellularLocation>
        <location evidence="1">Cell inner membrane</location>
        <topology evidence="1">Multi-pass membrane protein</topology>
    </subcellularLocation>
</comment>
<keyword evidence="1" id="KW-0997">Cell inner membrane</keyword>
<dbReference type="InterPro" id="IPR007401">
    <property type="entry name" value="DUF454"/>
</dbReference>
<dbReference type="PANTHER" id="PTHR35813:SF1">
    <property type="entry name" value="INNER MEMBRANE PROTEIN YBAN"/>
    <property type="match status" value="1"/>
</dbReference>
<evidence type="ECO:0000256" key="2">
    <source>
        <dbReference type="SAM" id="Phobius"/>
    </source>
</evidence>
<keyword evidence="1 2" id="KW-0472">Membrane</keyword>
<comment type="caution">
    <text evidence="3">The sequence shown here is derived from an EMBL/GenBank/DDBJ whole genome shotgun (WGS) entry which is preliminary data.</text>
</comment>
<dbReference type="PANTHER" id="PTHR35813">
    <property type="entry name" value="INNER MEMBRANE PROTEIN YBAN"/>
    <property type="match status" value="1"/>
</dbReference>
<dbReference type="RefSeq" id="WP_101206048.1">
    <property type="nucleotide sequence ID" value="NZ_VZIZ01000040.1"/>
</dbReference>
<proteinExistence type="predicted"/>
<evidence type="ECO:0000313" key="4">
    <source>
        <dbReference type="Proteomes" id="UP000471465"/>
    </source>
</evidence>
<accession>A0A6N7BYM5</accession>
<reference evidence="3 4" key="1">
    <citation type="submission" date="2019-09" db="EMBL/GenBank/DDBJ databases">
        <title>Draft genome sequence of Psychrobacter nivimaris LAMA 639, in search for biotechnological relevant genes.</title>
        <authorList>
            <person name="Lima A.O.S."/>
            <person name="Staloch B.E.K."/>
            <person name="Freitas R.C."/>
            <person name="Niero H."/>
            <person name="Silva M.A.C."/>
        </authorList>
    </citation>
    <scope>NUCLEOTIDE SEQUENCE [LARGE SCALE GENOMIC DNA]</scope>
    <source>
        <strain evidence="3 4">LAMA 639</strain>
    </source>
</reference>
<name>A0A6N7BYM5_9GAMM</name>
<keyword evidence="2" id="KW-1133">Transmembrane helix</keyword>
<feature type="transmembrane region" description="Helical" evidence="2">
    <location>
        <begin position="21"/>
        <end position="43"/>
    </location>
</feature>
<evidence type="ECO:0000256" key="1">
    <source>
        <dbReference type="PIRNR" id="PIRNR016789"/>
    </source>
</evidence>
<keyword evidence="1" id="KW-1003">Cell membrane</keyword>
<feature type="transmembrane region" description="Helical" evidence="2">
    <location>
        <begin position="116"/>
        <end position="135"/>
    </location>
</feature>
<keyword evidence="2" id="KW-0812">Transmembrane</keyword>